<keyword evidence="3" id="KW-0813">Transport</keyword>
<sequence length="343" mass="35896">MDMQNKLALQKGGFKRKWRWKPSSILILAVFFIFALASLSIGVARGAVSIPLAEMGSILFLGEQSDHYGILMNIRLPRALVGAAVGINLALAGAILQGIMKNPLADPQIIGVNAGAGFVAITILILFPQSQWLLTPGAFIGAMLAAILVYALSWKNGIQTTRIILAGVAVASLLGAGVSGLLVFYSDRVHGAMQFIVGGLGTSSWPQLKIIAPYTIIGLLLALISSNRLNLLLLSDNNARSLGLNVEGNRLLLTALASLLAASAVSIVGLLGFVGLVVPHAARLMIGNNYRMLIPASALLGAGVVTLSDMIARTVFAPIELPVGIVMAAVGAPFFLYLLKRGG</sequence>
<keyword evidence="5 8" id="KW-0812">Transmembrane</keyword>
<keyword evidence="7 8" id="KW-0472">Membrane</keyword>
<dbReference type="PANTHER" id="PTHR30472">
    <property type="entry name" value="FERRIC ENTEROBACTIN TRANSPORT SYSTEM PERMEASE PROTEIN"/>
    <property type="match status" value="1"/>
</dbReference>
<comment type="subcellular location">
    <subcellularLocation>
        <location evidence="1">Cell membrane</location>
        <topology evidence="1">Multi-pass membrane protein</topology>
    </subcellularLocation>
</comment>
<organism evidence="9 10">
    <name type="scientific">Paenibacillus pinisoli</name>
    <dbReference type="NCBI Taxonomy" id="1276110"/>
    <lineage>
        <taxon>Bacteria</taxon>
        <taxon>Bacillati</taxon>
        <taxon>Bacillota</taxon>
        <taxon>Bacilli</taxon>
        <taxon>Bacillales</taxon>
        <taxon>Paenibacillaceae</taxon>
        <taxon>Paenibacillus</taxon>
    </lineage>
</organism>
<protein>
    <submittedName>
        <fullName evidence="9">Iron ABC transporter permease</fullName>
    </submittedName>
</protein>
<evidence type="ECO:0000256" key="4">
    <source>
        <dbReference type="ARBA" id="ARBA00022475"/>
    </source>
</evidence>
<comment type="caution">
    <text evidence="9">The sequence shown here is derived from an EMBL/GenBank/DDBJ whole genome shotgun (WGS) entry which is preliminary data.</text>
</comment>
<evidence type="ECO:0000313" key="9">
    <source>
        <dbReference type="EMBL" id="RJX37408.1"/>
    </source>
</evidence>
<evidence type="ECO:0000256" key="5">
    <source>
        <dbReference type="ARBA" id="ARBA00022692"/>
    </source>
</evidence>
<reference evidence="9 10" key="1">
    <citation type="submission" date="2018-09" db="EMBL/GenBank/DDBJ databases">
        <title>Paenibacillus aracenensis nov. sp. isolated from a cave in southern Spain.</title>
        <authorList>
            <person name="Jurado V."/>
            <person name="Gutierrez-Patricio S."/>
            <person name="Gonzalez-Pimentel J.L."/>
            <person name="Miller A.Z."/>
            <person name="Laiz L."/>
            <person name="Saiz-Jimenez C."/>
        </authorList>
    </citation>
    <scope>NUCLEOTIDE SEQUENCE [LARGE SCALE GENOMIC DNA]</scope>
    <source>
        <strain evidence="9 10">JCM 19203</strain>
    </source>
</reference>
<dbReference type="GO" id="GO:0022857">
    <property type="term" value="F:transmembrane transporter activity"/>
    <property type="evidence" value="ECO:0007669"/>
    <property type="project" value="InterPro"/>
</dbReference>
<dbReference type="CDD" id="cd06550">
    <property type="entry name" value="TM_ABC_iron-siderophores_like"/>
    <property type="match status" value="1"/>
</dbReference>
<dbReference type="PANTHER" id="PTHR30472:SF68">
    <property type="entry name" value="FERRICHROME TRANSPORT SYSTEM PERMEASE PROTEIN FHUB"/>
    <property type="match status" value="1"/>
</dbReference>
<dbReference type="Proteomes" id="UP000267798">
    <property type="component" value="Unassembled WGS sequence"/>
</dbReference>
<dbReference type="FunFam" id="1.10.3470.10:FF:000001">
    <property type="entry name" value="Vitamin B12 ABC transporter permease BtuC"/>
    <property type="match status" value="1"/>
</dbReference>
<feature type="transmembrane region" description="Helical" evidence="8">
    <location>
        <begin position="133"/>
        <end position="152"/>
    </location>
</feature>
<feature type="transmembrane region" description="Helical" evidence="8">
    <location>
        <begin position="210"/>
        <end position="230"/>
    </location>
</feature>
<proteinExistence type="inferred from homology"/>
<dbReference type="Gene3D" id="1.10.3470.10">
    <property type="entry name" value="ABC transporter involved in vitamin B12 uptake, BtuC"/>
    <property type="match status" value="1"/>
</dbReference>
<evidence type="ECO:0000256" key="8">
    <source>
        <dbReference type="SAM" id="Phobius"/>
    </source>
</evidence>
<dbReference type="SUPFAM" id="SSF81345">
    <property type="entry name" value="ABC transporter involved in vitamin B12 uptake, BtuC"/>
    <property type="match status" value="1"/>
</dbReference>
<accession>A0A3A6PF10</accession>
<evidence type="ECO:0000256" key="3">
    <source>
        <dbReference type="ARBA" id="ARBA00022448"/>
    </source>
</evidence>
<evidence type="ECO:0000256" key="2">
    <source>
        <dbReference type="ARBA" id="ARBA00007935"/>
    </source>
</evidence>
<dbReference type="InterPro" id="IPR037294">
    <property type="entry name" value="ABC_BtuC-like"/>
</dbReference>
<feature type="transmembrane region" description="Helical" evidence="8">
    <location>
        <begin position="290"/>
        <end position="307"/>
    </location>
</feature>
<dbReference type="Pfam" id="PF01032">
    <property type="entry name" value="FecCD"/>
    <property type="match status" value="1"/>
</dbReference>
<feature type="transmembrane region" description="Helical" evidence="8">
    <location>
        <begin position="319"/>
        <end position="339"/>
    </location>
</feature>
<dbReference type="AlphaFoldDB" id="A0A3A6PF10"/>
<dbReference type="InterPro" id="IPR000522">
    <property type="entry name" value="ABC_transptr_permease_BtuC"/>
</dbReference>
<gene>
    <name evidence="9" type="ORF">D3P09_23975</name>
</gene>
<dbReference type="OrthoDB" id="9811721at2"/>
<keyword evidence="4" id="KW-1003">Cell membrane</keyword>
<keyword evidence="6 8" id="KW-1133">Transmembrane helix</keyword>
<dbReference type="GO" id="GO:0033214">
    <property type="term" value="P:siderophore-iron import into cell"/>
    <property type="evidence" value="ECO:0007669"/>
    <property type="project" value="TreeGrafter"/>
</dbReference>
<evidence type="ECO:0000256" key="7">
    <source>
        <dbReference type="ARBA" id="ARBA00023136"/>
    </source>
</evidence>
<evidence type="ECO:0000256" key="1">
    <source>
        <dbReference type="ARBA" id="ARBA00004651"/>
    </source>
</evidence>
<feature type="transmembrane region" description="Helical" evidence="8">
    <location>
        <begin position="251"/>
        <end position="278"/>
    </location>
</feature>
<feature type="transmembrane region" description="Helical" evidence="8">
    <location>
        <begin position="109"/>
        <end position="127"/>
    </location>
</feature>
<evidence type="ECO:0000313" key="10">
    <source>
        <dbReference type="Proteomes" id="UP000267798"/>
    </source>
</evidence>
<keyword evidence="10" id="KW-1185">Reference proteome</keyword>
<evidence type="ECO:0000256" key="6">
    <source>
        <dbReference type="ARBA" id="ARBA00022989"/>
    </source>
</evidence>
<comment type="similarity">
    <text evidence="2">Belongs to the binding-protein-dependent transport system permease family. FecCD subfamily.</text>
</comment>
<dbReference type="EMBL" id="QXQB01000006">
    <property type="protein sequence ID" value="RJX37408.1"/>
    <property type="molecule type" value="Genomic_DNA"/>
</dbReference>
<feature type="transmembrane region" description="Helical" evidence="8">
    <location>
        <begin position="164"/>
        <end position="185"/>
    </location>
</feature>
<dbReference type="GO" id="GO:0005886">
    <property type="term" value="C:plasma membrane"/>
    <property type="evidence" value="ECO:0007669"/>
    <property type="project" value="UniProtKB-SubCell"/>
</dbReference>
<name>A0A3A6PF10_9BACL</name>
<feature type="transmembrane region" description="Helical" evidence="8">
    <location>
        <begin position="79"/>
        <end position="97"/>
    </location>
</feature>